<dbReference type="PANTHER" id="PTHR33910:SF1">
    <property type="entry name" value="PROTEIN TRANSLOCASE SUBUNIT SECE"/>
    <property type="match status" value="1"/>
</dbReference>
<keyword evidence="4 9" id="KW-0812">Transmembrane</keyword>
<dbReference type="GO" id="GO:0006605">
    <property type="term" value="P:protein targeting"/>
    <property type="evidence" value="ECO:0007669"/>
    <property type="project" value="InterPro"/>
</dbReference>
<evidence type="ECO:0000256" key="8">
    <source>
        <dbReference type="ARBA" id="ARBA00023136"/>
    </source>
</evidence>
<dbReference type="GO" id="GO:0043952">
    <property type="term" value="P:protein transport by the Sec complex"/>
    <property type="evidence" value="ECO:0007669"/>
    <property type="project" value="TreeGrafter"/>
</dbReference>
<name>J9GLL0_9ZZZZ</name>
<dbReference type="PANTHER" id="PTHR33910">
    <property type="entry name" value="PROTEIN TRANSLOCASE SUBUNIT SECE"/>
    <property type="match status" value="1"/>
</dbReference>
<reference evidence="10" key="1">
    <citation type="journal article" date="2012" name="PLoS ONE">
        <title>Gene sets for utilization of primary and secondary nutrition supplies in the distal gut of endangered iberian lynx.</title>
        <authorList>
            <person name="Alcaide M."/>
            <person name="Messina E."/>
            <person name="Richter M."/>
            <person name="Bargiela R."/>
            <person name="Peplies J."/>
            <person name="Huws S.A."/>
            <person name="Newbold C.J."/>
            <person name="Golyshin P.N."/>
            <person name="Simon M.A."/>
            <person name="Lopez G."/>
            <person name="Yakimov M.M."/>
            <person name="Ferrer M."/>
        </authorList>
    </citation>
    <scope>NUCLEOTIDE SEQUENCE</scope>
</reference>
<keyword evidence="8 9" id="KW-0472">Membrane</keyword>
<evidence type="ECO:0000256" key="4">
    <source>
        <dbReference type="ARBA" id="ARBA00022692"/>
    </source>
</evidence>
<dbReference type="EMBL" id="AMCI01000540">
    <property type="protein sequence ID" value="EJX08797.1"/>
    <property type="molecule type" value="Genomic_DNA"/>
</dbReference>
<dbReference type="NCBIfam" id="TIGR00964">
    <property type="entry name" value="secE_bact"/>
    <property type="match status" value="1"/>
</dbReference>
<evidence type="ECO:0000256" key="1">
    <source>
        <dbReference type="ARBA" id="ARBA00004370"/>
    </source>
</evidence>
<organism evidence="10">
    <name type="scientific">gut metagenome</name>
    <dbReference type="NCBI Taxonomy" id="749906"/>
    <lineage>
        <taxon>unclassified sequences</taxon>
        <taxon>metagenomes</taxon>
        <taxon>organismal metagenomes</taxon>
    </lineage>
</organism>
<keyword evidence="2" id="KW-0813">Transport</keyword>
<dbReference type="Pfam" id="PF00584">
    <property type="entry name" value="SecE"/>
    <property type="match status" value="1"/>
</dbReference>
<dbReference type="InterPro" id="IPR001901">
    <property type="entry name" value="Translocase_SecE/Sec61-g"/>
</dbReference>
<comment type="subcellular location">
    <subcellularLocation>
        <location evidence="1">Membrane</location>
    </subcellularLocation>
</comment>
<accession>J9GLL0</accession>
<evidence type="ECO:0000256" key="7">
    <source>
        <dbReference type="ARBA" id="ARBA00023010"/>
    </source>
</evidence>
<dbReference type="AlphaFoldDB" id="J9GLL0"/>
<dbReference type="InterPro" id="IPR038379">
    <property type="entry name" value="SecE_sf"/>
</dbReference>
<keyword evidence="5" id="KW-0653">Protein transport</keyword>
<dbReference type="GO" id="GO:0006886">
    <property type="term" value="P:intracellular protein transport"/>
    <property type="evidence" value="ECO:0007669"/>
    <property type="project" value="InterPro"/>
</dbReference>
<dbReference type="InterPro" id="IPR005807">
    <property type="entry name" value="SecE_bac"/>
</dbReference>
<dbReference type="GO" id="GO:0008320">
    <property type="term" value="F:protein transmembrane transporter activity"/>
    <property type="evidence" value="ECO:0007669"/>
    <property type="project" value="InterPro"/>
</dbReference>
<keyword evidence="7" id="KW-0811">Translocation</keyword>
<protein>
    <submittedName>
        <fullName evidence="10">Preprotein translocase, SecE subunit</fullName>
    </submittedName>
</protein>
<dbReference type="GO" id="GO:0009306">
    <property type="term" value="P:protein secretion"/>
    <property type="evidence" value="ECO:0007669"/>
    <property type="project" value="InterPro"/>
</dbReference>
<evidence type="ECO:0000256" key="5">
    <source>
        <dbReference type="ARBA" id="ARBA00022927"/>
    </source>
</evidence>
<evidence type="ECO:0000313" key="10">
    <source>
        <dbReference type="EMBL" id="EJX08797.1"/>
    </source>
</evidence>
<proteinExistence type="inferred from homology"/>
<evidence type="ECO:0000256" key="6">
    <source>
        <dbReference type="ARBA" id="ARBA00022989"/>
    </source>
</evidence>
<dbReference type="Gene3D" id="1.20.5.1030">
    <property type="entry name" value="Preprotein translocase secy subunit"/>
    <property type="match status" value="1"/>
</dbReference>
<evidence type="ECO:0000256" key="3">
    <source>
        <dbReference type="ARBA" id="ARBA00022475"/>
    </source>
</evidence>
<keyword evidence="6 9" id="KW-1133">Transmembrane helix</keyword>
<feature type="transmembrane region" description="Helical" evidence="9">
    <location>
        <begin position="28"/>
        <end position="49"/>
    </location>
</feature>
<comment type="caution">
    <text evidence="10">The sequence shown here is derived from an EMBL/GenBank/DDBJ whole genome shotgun (WGS) entry which is preliminary data.</text>
</comment>
<evidence type="ECO:0000256" key="2">
    <source>
        <dbReference type="ARBA" id="ARBA00022448"/>
    </source>
</evidence>
<gene>
    <name evidence="10" type="ORF">EVA_03093</name>
</gene>
<evidence type="ECO:0000256" key="9">
    <source>
        <dbReference type="SAM" id="Phobius"/>
    </source>
</evidence>
<keyword evidence="3" id="KW-1003">Cell membrane</keyword>
<sequence length="64" mass="7274">MFKKIIASCKDSYDELSHKTTWPTRQELTHSAIVVLTASIVIALVVFLMDTAFESIMQLIYPQV</sequence>
<dbReference type="HAMAP" id="MF_00422">
    <property type="entry name" value="SecE"/>
    <property type="match status" value="1"/>
</dbReference>
<dbReference type="GO" id="GO:0005886">
    <property type="term" value="C:plasma membrane"/>
    <property type="evidence" value="ECO:0007669"/>
    <property type="project" value="TreeGrafter"/>
</dbReference>